<dbReference type="Gene3D" id="3.30.360.10">
    <property type="entry name" value="Dihydrodipicolinate Reductase, domain 2"/>
    <property type="match status" value="1"/>
</dbReference>
<dbReference type="InterPro" id="IPR005097">
    <property type="entry name" value="Sacchrp_dh_NADP-bd"/>
</dbReference>
<feature type="domain" description="Saccharopine dehydrogenase-like C-terminal" evidence="3">
    <location>
        <begin position="127"/>
        <end position="380"/>
    </location>
</feature>
<dbReference type="AlphaFoldDB" id="A0A5D0ME25"/>
<dbReference type="Pfam" id="PF03435">
    <property type="entry name" value="Sacchrp_dh_NADP"/>
    <property type="match status" value="1"/>
</dbReference>
<feature type="domain" description="Saccharopine dehydrogenase NADP binding" evidence="2">
    <location>
        <begin position="3"/>
        <end position="123"/>
    </location>
</feature>
<evidence type="ECO:0000313" key="5">
    <source>
        <dbReference type="Proteomes" id="UP000324143"/>
    </source>
</evidence>
<dbReference type="InterPro" id="IPR036291">
    <property type="entry name" value="NAD(P)-bd_dom_sf"/>
</dbReference>
<organism evidence="4 5">
    <name type="scientific">Candidatus Mcinerneyibacterium aminivorans</name>
    <dbReference type="NCBI Taxonomy" id="2703815"/>
    <lineage>
        <taxon>Bacteria</taxon>
        <taxon>Candidatus Macinerneyibacteriota</taxon>
        <taxon>Candidatus Mcinerneyibacteria</taxon>
        <taxon>Candidatus Mcinerneyibacteriales</taxon>
        <taxon>Candidatus Mcinerneyibacteriaceae</taxon>
        <taxon>Candidatus Mcinerneyibacterium</taxon>
    </lineage>
</organism>
<dbReference type="Pfam" id="PF16653">
    <property type="entry name" value="Sacchrp_dh_C"/>
    <property type="match status" value="1"/>
</dbReference>
<proteinExistence type="predicted"/>
<accession>A0A5D0ME25</accession>
<reference evidence="4" key="1">
    <citation type="submission" date="2019-08" db="EMBL/GenBank/DDBJ databases">
        <title>Genomic characterization of a novel candidate phylum (ARYD3) from a high temperature, high salinity tertiary oil reservoir in north central Oklahoma, USA.</title>
        <authorList>
            <person name="Youssef N.H."/>
            <person name="Yadav A."/>
            <person name="Elshahed M.S."/>
        </authorList>
    </citation>
    <scope>NUCLEOTIDE SEQUENCE [LARGE SCALE GENOMIC DNA]</scope>
    <source>
        <strain evidence="4">ARYD3</strain>
    </source>
</reference>
<dbReference type="GO" id="GO:0016491">
    <property type="term" value="F:oxidoreductase activity"/>
    <property type="evidence" value="ECO:0007669"/>
    <property type="project" value="UniProtKB-KW"/>
</dbReference>
<dbReference type="Gene3D" id="3.40.50.720">
    <property type="entry name" value="NAD(P)-binding Rossmann-like Domain"/>
    <property type="match status" value="1"/>
</dbReference>
<dbReference type="Proteomes" id="UP000324143">
    <property type="component" value="Unassembled WGS sequence"/>
</dbReference>
<evidence type="ECO:0000259" key="2">
    <source>
        <dbReference type="Pfam" id="PF03435"/>
    </source>
</evidence>
<dbReference type="EMBL" id="VSIX01000021">
    <property type="protein sequence ID" value="TYB31917.1"/>
    <property type="molecule type" value="Genomic_DNA"/>
</dbReference>
<keyword evidence="5" id="KW-1185">Reference proteome</keyword>
<protein>
    <recommendedName>
        <fullName evidence="6">Saccharopine dehydrogenase</fullName>
    </recommendedName>
</protein>
<evidence type="ECO:0000313" key="4">
    <source>
        <dbReference type="EMBL" id="TYB31917.1"/>
    </source>
</evidence>
<dbReference type="SUPFAM" id="SSF55347">
    <property type="entry name" value="Glyceraldehyde-3-phosphate dehydrogenase-like, C-terminal domain"/>
    <property type="match status" value="1"/>
</dbReference>
<sequence length="393" mass="45003">MNVVLLGIGLQGRAVLHDLVKNSDFKNIIAIDNDPRKINWAHRNFEDGRVKIIKFDISQKGSLDNFIRNYGKGVIIDMLPASFMEMISEIAVNNDWHYVNTNYTVDNIFKLDSKARDKNLTILPEFGLDPGIDLVMAKDAISKMDTVKKYNSYGAGIPEKKACTNPLKYKISWNINSLINSYSRKAKIISESNLVEIPAENIFDNKWIHKISIENVGQLEAFPNGDVEKYLKMAEFENIEEAGRYTMRWPGHSKFWNKIAKLGLLKDKNIKVKGKDVPQRTLLAKLLDNEELQYKEDEKDLSIIKVNITGNKDEENIKITYDLIDERDFECDLYSMQRTVGFAASIGAQMIEQGSISKRGIISPLLDIDYSELKNELEDRDIKINEKIEKIDD</sequence>
<evidence type="ECO:0008006" key="6">
    <source>
        <dbReference type="Google" id="ProtNLM"/>
    </source>
</evidence>
<evidence type="ECO:0000259" key="3">
    <source>
        <dbReference type="Pfam" id="PF16653"/>
    </source>
</evidence>
<comment type="caution">
    <text evidence="4">The sequence shown here is derived from an EMBL/GenBank/DDBJ whole genome shotgun (WGS) entry which is preliminary data.</text>
</comment>
<gene>
    <name evidence="4" type="ORF">FXF47_01680</name>
</gene>
<keyword evidence="1" id="KW-0560">Oxidoreductase</keyword>
<dbReference type="PANTHER" id="PTHR11133:SF22">
    <property type="entry name" value="ALPHA-AMINOADIPIC SEMIALDEHYDE SYNTHASE, MITOCHONDRIAL"/>
    <property type="match status" value="1"/>
</dbReference>
<dbReference type="SUPFAM" id="SSF51735">
    <property type="entry name" value="NAD(P)-binding Rossmann-fold domains"/>
    <property type="match status" value="1"/>
</dbReference>
<evidence type="ECO:0000256" key="1">
    <source>
        <dbReference type="ARBA" id="ARBA00023002"/>
    </source>
</evidence>
<dbReference type="InterPro" id="IPR051168">
    <property type="entry name" value="AASS"/>
</dbReference>
<dbReference type="PANTHER" id="PTHR11133">
    <property type="entry name" value="SACCHAROPINE DEHYDROGENASE"/>
    <property type="match status" value="1"/>
</dbReference>
<dbReference type="InterPro" id="IPR032095">
    <property type="entry name" value="Sacchrp_dh-like_C"/>
</dbReference>
<name>A0A5D0ME25_9BACT</name>